<dbReference type="GO" id="GO:0006633">
    <property type="term" value="P:fatty acid biosynthetic process"/>
    <property type="evidence" value="ECO:0007669"/>
    <property type="project" value="InterPro"/>
</dbReference>
<dbReference type="SUPFAM" id="SSF47336">
    <property type="entry name" value="ACP-like"/>
    <property type="match status" value="1"/>
</dbReference>
<feature type="domain" description="Carrier" evidence="5">
    <location>
        <begin position="1332"/>
        <end position="1382"/>
    </location>
</feature>
<dbReference type="InterPro" id="IPR013968">
    <property type="entry name" value="PKS_KR"/>
</dbReference>
<dbReference type="Gene3D" id="3.40.50.720">
    <property type="entry name" value="NAD(P)-binding Rossmann-like Domain"/>
    <property type="match status" value="1"/>
</dbReference>
<dbReference type="SUPFAM" id="SSF51735">
    <property type="entry name" value="NAD(P)-binding Rossmann-fold domains"/>
    <property type="match status" value="2"/>
</dbReference>
<dbReference type="Pfam" id="PF00550">
    <property type="entry name" value="PP-binding"/>
    <property type="match status" value="1"/>
</dbReference>
<dbReference type="Pfam" id="PF02801">
    <property type="entry name" value="Ketoacyl-synt_C"/>
    <property type="match status" value="1"/>
</dbReference>
<dbReference type="InterPro" id="IPR009081">
    <property type="entry name" value="PP-bd_ACP"/>
</dbReference>
<dbReference type="NCBIfam" id="NF045894">
    <property type="entry name" value="PKS_plus_SDR"/>
    <property type="match status" value="1"/>
</dbReference>
<dbReference type="SUPFAM" id="SSF55048">
    <property type="entry name" value="Probable ACP-binding domain of malonyl-CoA ACP transacylase"/>
    <property type="match status" value="1"/>
</dbReference>
<dbReference type="InterPro" id="IPR020841">
    <property type="entry name" value="PKS_Beta-ketoAc_synthase_dom"/>
</dbReference>
<dbReference type="PROSITE" id="PS50075">
    <property type="entry name" value="CARRIER"/>
    <property type="match status" value="1"/>
</dbReference>
<dbReference type="PANTHER" id="PTHR43775">
    <property type="entry name" value="FATTY ACID SYNTHASE"/>
    <property type="match status" value="1"/>
</dbReference>
<dbReference type="OrthoDB" id="9778690at2"/>
<sequence>GFLYDAAEFDAGLFGISPREALAMDPQQRLLLETSWEALEDGGLDPLALRGAQIGVFAGSNGQDYAAQRYDIPTDLEGYLGTGTAGSVVSGRLSYTFGLEGPAVTVDTACSSSLVALHLAVQALRSGECEMALVGGVTVMSTPDAFLDFSRQRGLAVDGRCKPFAAAADGTGWAEGAGMLLVERLSSARAAGRSVLAVVRGSAVNQDGASNGLTAPNGPSQQRVIRAALASAGLAPSEVDAVEAHGTGTRLGDPIEAQALLATYGQDREAPLWLGSVKSNIGHTQAAAGVAGIIKMVLAMRHGLLPATLHVDEPSSHVDWAAGSVELLTSAQPWEAADRPRRAGVSSFGMSGTNAHVILEEPPAAEPAPVPTAHLPVVPVLLSGQTENALRAQAVRLRAVVDADLLGVGLASVRRGALEHRAVVLAGDAGALAVGLDAVASGAGGLSGTVGAGRVAFLFSGQGSQRVGMGRGLYETFPVFADAFDAVCAHLDPHLDRPLAVVLADSDEELIHQTEYAQPALFAVEVALYALLRSWGVAPDVLVGHSIGEIAAAQVAGVLSLADAATLVTARGRLMQALPSGGAMLAVGATEAEVRALLASVVDGEASDGALASVGGVESNGGGLAVDVAAVNGPTSVVVSGAEADIEQVAELAGERGWKISRLRTSHAFHSRLMEPMLAEFAGVVRGLVFAEPVVSVVSTVTGRPVESGLWSDPEYWVEQVRKPVRFADAIGSLEGVSRFVELGPDGVLAALVQQPDAVAVPLLRRERDEVATALTALATLHVNGVPVEWSAVYAGTGAQPVTLPTYAFQRQRYWLESQPAKPAADPVEAGFWATVEQGDLPGLAVQLGVPTTSLENVLPALASWRARGRERSLIEGWRYRVTWEPADLPTTELTGRWALVGDDLFELGAVLSGLGASVIHVPAGTRAELATRLAGLDASGLVTSAASVVEALALVQALADIQSNTPLWLVTRAAVATGRADDAVEVDQAALWGFGRVVGLEHPEFWGGLLDLPQVIDSRAATRLGAVLAGALGAEDQVAVRGGGVLVRRLGHAPASVAPAWRPRGTVLVTGGTGGLGAEVARWAAANGAERLVLVSRRGVDAPGAEALLAELPNAEVHACDLADRSAVEALLAVVGAVDAVVHAAGVAADVPLRDADEAHFRAVLSGKVDGALHLDALVGDVDAFVVFSSISGVWGSGEQAAYGAANAALDGLVARRRAHGLPGTAVAWGPWAEVGMAADGEVATQLRRRGLVPLDPQRAVAALADAVGADEGALTIADVRWAEFVPLFAAARARPLFDDLVEVEAPAVAGTVFSTFGQRLAGLAVGDRERLVVEVVRTHVAAVLGHASSEAVAPGRAFKELGFDSLTAVELRNRLRAATG</sequence>
<feature type="non-terminal residue" evidence="7">
    <location>
        <position position="1"/>
    </location>
</feature>
<dbReference type="Gene3D" id="3.30.70.3290">
    <property type="match status" value="1"/>
</dbReference>
<evidence type="ECO:0000313" key="7">
    <source>
        <dbReference type="EMBL" id="SNT64884.1"/>
    </source>
</evidence>
<dbReference type="CDD" id="cd00833">
    <property type="entry name" value="PKS"/>
    <property type="match status" value="1"/>
</dbReference>
<dbReference type="Pfam" id="PF00698">
    <property type="entry name" value="Acyl_transf_1"/>
    <property type="match status" value="2"/>
</dbReference>
<dbReference type="InterPro" id="IPR001227">
    <property type="entry name" value="Ac_transferase_dom_sf"/>
</dbReference>
<dbReference type="InterPro" id="IPR016035">
    <property type="entry name" value="Acyl_Trfase/lysoPLipase"/>
</dbReference>
<keyword evidence="8" id="KW-1185">Reference proteome</keyword>
<gene>
    <name evidence="7" type="ORF">SAMN05216276_11411</name>
</gene>
<dbReference type="Gene3D" id="3.40.47.10">
    <property type="match status" value="1"/>
</dbReference>
<dbReference type="InterPro" id="IPR014031">
    <property type="entry name" value="Ketoacyl_synth_C"/>
</dbReference>
<dbReference type="Pfam" id="PF18369">
    <property type="entry name" value="PKS_DE"/>
    <property type="match status" value="1"/>
</dbReference>
<dbReference type="InterPro" id="IPR016036">
    <property type="entry name" value="Malonyl_transacylase_ACP-bd"/>
</dbReference>
<dbReference type="FunFam" id="3.40.47.10:FF:000019">
    <property type="entry name" value="Polyketide synthase type I"/>
    <property type="match status" value="1"/>
</dbReference>
<dbReference type="SMART" id="SM00827">
    <property type="entry name" value="PKS_AT"/>
    <property type="match status" value="1"/>
</dbReference>
<proteinExistence type="predicted"/>
<dbReference type="EMBL" id="FZOD01000141">
    <property type="protein sequence ID" value="SNT64884.1"/>
    <property type="molecule type" value="Genomic_DNA"/>
</dbReference>
<keyword evidence="2" id="KW-0597">Phosphoprotein</keyword>
<dbReference type="InterPro" id="IPR036736">
    <property type="entry name" value="ACP-like_sf"/>
</dbReference>
<feature type="domain" description="Ketosynthase family 3 (KS3)" evidence="6">
    <location>
        <begin position="1"/>
        <end position="361"/>
    </location>
</feature>
<keyword evidence="1" id="KW-0596">Phosphopantetheine</keyword>
<feature type="non-terminal residue" evidence="7">
    <location>
        <position position="1382"/>
    </location>
</feature>
<evidence type="ECO:0000256" key="1">
    <source>
        <dbReference type="ARBA" id="ARBA00022450"/>
    </source>
</evidence>
<evidence type="ECO:0000256" key="2">
    <source>
        <dbReference type="ARBA" id="ARBA00022553"/>
    </source>
</evidence>
<dbReference type="Pfam" id="PF16197">
    <property type="entry name" value="KAsynt_C_assoc"/>
    <property type="match status" value="1"/>
</dbReference>
<dbReference type="InterPro" id="IPR020806">
    <property type="entry name" value="PKS_PP-bd"/>
</dbReference>
<dbReference type="GO" id="GO:0004312">
    <property type="term" value="F:fatty acid synthase activity"/>
    <property type="evidence" value="ECO:0007669"/>
    <property type="project" value="TreeGrafter"/>
</dbReference>
<evidence type="ECO:0000256" key="4">
    <source>
        <dbReference type="ARBA" id="ARBA00023315"/>
    </source>
</evidence>
<dbReference type="InterPro" id="IPR036291">
    <property type="entry name" value="NAD(P)-bd_dom_sf"/>
</dbReference>
<dbReference type="InterPro" id="IPR006162">
    <property type="entry name" value="Ppantetheine_attach_site"/>
</dbReference>
<dbReference type="PROSITE" id="PS52004">
    <property type="entry name" value="KS3_2"/>
    <property type="match status" value="1"/>
</dbReference>
<dbReference type="InterPro" id="IPR050091">
    <property type="entry name" value="PKS_NRPS_Biosynth_Enz"/>
</dbReference>
<name>A0A239PE29_9ACTN</name>
<dbReference type="InterPro" id="IPR016039">
    <property type="entry name" value="Thiolase-like"/>
</dbReference>
<dbReference type="SUPFAM" id="SSF52151">
    <property type="entry name" value="FabD/lysophospholipase-like"/>
    <property type="match status" value="1"/>
</dbReference>
<dbReference type="SMART" id="SM00823">
    <property type="entry name" value="PKS_PP"/>
    <property type="match status" value="1"/>
</dbReference>
<dbReference type="PROSITE" id="PS00012">
    <property type="entry name" value="PHOSPHOPANTETHEINE"/>
    <property type="match status" value="1"/>
</dbReference>
<evidence type="ECO:0000259" key="5">
    <source>
        <dbReference type="PROSITE" id="PS50075"/>
    </source>
</evidence>
<dbReference type="InterPro" id="IPR014030">
    <property type="entry name" value="Ketoacyl_synth_N"/>
</dbReference>
<accession>A0A239PE29</accession>
<evidence type="ECO:0000259" key="6">
    <source>
        <dbReference type="PROSITE" id="PS52004"/>
    </source>
</evidence>
<evidence type="ECO:0000256" key="3">
    <source>
        <dbReference type="ARBA" id="ARBA00022679"/>
    </source>
</evidence>
<dbReference type="InterPro" id="IPR041618">
    <property type="entry name" value="PKS_DE"/>
</dbReference>
<dbReference type="PROSITE" id="PS00606">
    <property type="entry name" value="KS3_1"/>
    <property type="match status" value="1"/>
</dbReference>
<dbReference type="GO" id="GO:0031177">
    <property type="term" value="F:phosphopantetheine binding"/>
    <property type="evidence" value="ECO:0007669"/>
    <property type="project" value="InterPro"/>
</dbReference>
<dbReference type="SMART" id="SM00822">
    <property type="entry name" value="PKS_KR"/>
    <property type="match status" value="1"/>
</dbReference>
<reference evidence="7 8" key="1">
    <citation type="submission" date="2017-06" db="EMBL/GenBank/DDBJ databases">
        <authorList>
            <person name="Kim H.J."/>
            <person name="Triplett B.A."/>
        </authorList>
    </citation>
    <scope>NUCLEOTIDE SEQUENCE [LARGE SCALE GENOMIC DNA]</scope>
    <source>
        <strain evidence="7 8">CGMCC 4.2132</strain>
    </source>
</reference>
<keyword evidence="4" id="KW-0012">Acyltransferase</keyword>
<dbReference type="InterPro" id="IPR018201">
    <property type="entry name" value="Ketoacyl_synth_AS"/>
</dbReference>
<dbReference type="PANTHER" id="PTHR43775:SF51">
    <property type="entry name" value="INACTIVE PHENOLPHTHIOCEROL SYNTHESIS POLYKETIDE SYNTHASE TYPE I PKS1-RELATED"/>
    <property type="match status" value="1"/>
</dbReference>
<dbReference type="Proteomes" id="UP000198282">
    <property type="component" value="Unassembled WGS sequence"/>
</dbReference>
<dbReference type="Gene3D" id="1.10.1200.10">
    <property type="entry name" value="ACP-like"/>
    <property type="match status" value="1"/>
</dbReference>
<keyword evidence="3 7" id="KW-0808">Transferase</keyword>
<dbReference type="CDD" id="cd08952">
    <property type="entry name" value="KR_1_SDR_x"/>
    <property type="match status" value="1"/>
</dbReference>
<evidence type="ECO:0000313" key="8">
    <source>
        <dbReference type="Proteomes" id="UP000198282"/>
    </source>
</evidence>
<dbReference type="InterPro" id="IPR014043">
    <property type="entry name" value="Acyl_transferase_dom"/>
</dbReference>
<dbReference type="GO" id="GO:0004315">
    <property type="term" value="F:3-oxoacyl-[acyl-carrier-protein] synthase activity"/>
    <property type="evidence" value="ECO:0007669"/>
    <property type="project" value="InterPro"/>
</dbReference>
<dbReference type="InterPro" id="IPR032821">
    <property type="entry name" value="PKS_assoc"/>
</dbReference>
<dbReference type="SUPFAM" id="SSF53901">
    <property type="entry name" value="Thiolase-like"/>
    <property type="match status" value="1"/>
</dbReference>
<dbReference type="Pfam" id="PF08659">
    <property type="entry name" value="KR"/>
    <property type="match status" value="1"/>
</dbReference>
<dbReference type="Pfam" id="PF00109">
    <property type="entry name" value="ketoacyl-synt"/>
    <property type="match status" value="1"/>
</dbReference>
<dbReference type="InterPro" id="IPR057326">
    <property type="entry name" value="KR_dom"/>
</dbReference>
<organism evidence="7 8">
    <name type="scientific">Streptosporangium subroseum</name>
    <dbReference type="NCBI Taxonomy" id="106412"/>
    <lineage>
        <taxon>Bacteria</taxon>
        <taxon>Bacillati</taxon>
        <taxon>Actinomycetota</taxon>
        <taxon>Actinomycetes</taxon>
        <taxon>Streptosporangiales</taxon>
        <taxon>Streptosporangiaceae</taxon>
        <taxon>Streptosporangium</taxon>
    </lineage>
</organism>
<dbReference type="Gene3D" id="6.10.140.1830">
    <property type="match status" value="1"/>
</dbReference>
<protein>
    <submittedName>
        <fullName evidence="7">Acyl transferase domain-containing protein</fullName>
    </submittedName>
</protein>
<dbReference type="Gene3D" id="3.40.366.10">
    <property type="entry name" value="Malonyl-Coenzyme A Acyl Carrier Protein, domain 2"/>
    <property type="match status" value="1"/>
</dbReference>
<dbReference type="SMART" id="SM00825">
    <property type="entry name" value="PKS_KS"/>
    <property type="match status" value="1"/>
</dbReference>